<dbReference type="GO" id="GO:0005737">
    <property type="term" value="C:cytoplasm"/>
    <property type="evidence" value="ECO:0007669"/>
    <property type="project" value="TreeGrafter"/>
</dbReference>
<evidence type="ECO:0000259" key="2">
    <source>
        <dbReference type="PROSITE" id="PS51733"/>
    </source>
</evidence>
<accession>A0A316DH66</accession>
<dbReference type="RefSeq" id="WP_109683183.1">
    <property type="nucleotide sequence ID" value="NZ_QGGP01000008.1"/>
</dbReference>
<dbReference type="PANTHER" id="PTHR12835">
    <property type="entry name" value="BIOTIN PROTEIN LIGASE"/>
    <property type="match status" value="1"/>
</dbReference>
<reference evidence="3 4" key="1">
    <citation type="submission" date="2018-05" db="EMBL/GenBank/DDBJ databases">
        <title>Genomic Encyclopedia of Archaeal and Bacterial Type Strains, Phase II (KMG-II): from individual species to whole genera.</title>
        <authorList>
            <person name="Goeker M."/>
        </authorList>
    </citation>
    <scope>NUCLEOTIDE SEQUENCE [LARGE SCALE GENOMIC DNA]</scope>
    <source>
        <strain evidence="3 4">DSM 22637</strain>
    </source>
</reference>
<dbReference type="InterPro" id="IPR045864">
    <property type="entry name" value="aa-tRNA-synth_II/BPL/LPL"/>
</dbReference>
<feature type="domain" description="BPL/LPL catalytic" evidence="2">
    <location>
        <begin position="1"/>
        <end position="177"/>
    </location>
</feature>
<dbReference type="EMBL" id="QGGP01000008">
    <property type="protein sequence ID" value="PWK17521.1"/>
    <property type="molecule type" value="Genomic_DNA"/>
</dbReference>
<evidence type="ECO:0000256" key="1">
    <source>
        <dbReference type="ARBA" id="ARBA00022598"/>
    </source>
</evidence>
<dbReference type="OrthoDB" id="9807064at2"/>
<name>A0A316DH66_9FLAO</name>
<keyword evidence="4" id="KW-1185">Reference proteome</keyword>
<dbReference type="Gene3D" id="3.30.930.10">
    <property type="entry name" value="Bira Bifunctional Protein, Domain 2"/>
    <property type="match status" value="1"/>
</dbReference>
<keyword evidence="1 3" id="KW-0436">Ligase</keyword>
<evidence type="ECO:0000313" key="3">
    <source>
        <dbReference type="EMBL" id="PWK17521.1"/>
    </source>
</evidence>
<dbReference type="CDD" id="cd16442">
    <property type="entry name" value="BPL"/>
    <property type="match status" value="1"/>
</dbReference>
<dbReference type="AlphaFoldDB" id="A0A316DH66"/>
<dbReference type="Proteomes" id="UP000245430">
    <property type="component" value="Unassembled WGS sequence"/>
</dbReference>
<dbReference type="PROSITE" id="PS51733">
    <property type="entry name" value="BPL_LPL_CATALYTIC"/>
    <property type="match status" value="1"/>
</dbReference>
<protein>
    <submittedName>
        <fullName evidence="3">BirA family biotin operon repressor/biotin-[acetyl-CoA-carboxylase] ligase</fullName>
    </submittedName>
</protein>
<dbReference type="PANTHER" id="PTHR12835:SF5">
    <property type="entry name" value="BIOTIN--PROTEIN LIGASE"/>
    <property type="match status" value="1"/>
</dbReference>
<sequence>MRIIKLNAIDSTNSYLKQLSMEEFIADDTIVVANYQTQGRGQMGTSWVSTDSKNLMFSVFKEVSFLPAEQSFYISIATSLAIIKALEQFLIPKLRVKWPNDILSENKKICGVLIENVIKQSHLKATIIGIGLNVNQTDFNNLPKASSLHLLTGKVFDLDEVLRVILENLTFYFNLLKEEKYQELKDTYESLLFRKDKPSTFKNAEGSLFSGFIKSISNSGNLQVLLEDDVLKEFDLKEVSLLY</sequence>
<dbReference type="NCBIfam" id="TIGR00121">
    <property type="entry name" value="birA_ligase"/>
    <property type="match status" value="1"/>
</dbReference>
<dbReference type="GO" id="GO:0004077">
    <property type="term" value="F:biotin--[biotin carboxyl-carrier protein] ligase activity"/>
    <property type="evidence" value="ECO:0007669"/>
    <property type="project" value="InterPro"/>
</dbReference>
<dbReference type="Pfam" id="PF03099">
    <property type="entry name" value="BPL_LplA_LipB"/>
    <property type="match status" value="1"/>
</dbReference>
<proteinExistence type="predicted"/>
<dbReference type="InterPro" id="IPR004408">
    <property type="entry name" value="Biotin_CoA_COase_ligase"/>
</dbReference>
<dbReference type="SUPFAM" id="SSF55681">
    <property type="entry name" value="Class II aaRS and biotin synthetases"/>
    <property type="match status" value="1"/>
</dbReference>
<gene>
    <name evidence="3" type="ORF">LX78_02623</name>
</gene>
<organism evidence="3 4">
    <name type="scientific">Xanthomarina spongicola</name>
    <dbReference type="NCBI Taxonomy" id="570520"/>
    <lineage>
        <taxon>Bacteria</taxon>
        <taxon>Pseudomonadati</taxon>
        <taxon>Bacteroidota</taxon>
        <taxon>Flavobacteriia</taxon>
        <taxon>Flavobacteriales</taxon>
        <taxon>Flavobacteriaceae</taxon>
        <taxon>Xanthomarina</taxon>
    </lineage>
</organism>
<evidence type="ECO:0000313" key="4">
    <source>
        <dbReference type="Proteomes" id="UP000245430"/>
    </source>
</evidence>
<comment type="caution">
    <text evidence="3">The sequence shown here is derived from an EMBL/GenBank/DDBJ whole genome shotgun (WGS) entry which is preliminary data.</text>
</comment>
<dbReference type="InterPro" id="IPR004143">
    <property type="entry name" value="BPL_LPL_catalytic"/>
</dbReference>